<sequence length="120" mass="13347">MATKTGQRAPTYHPNATEKRLVARTMRLQRARDRPPSILWFLVFGLTFLVPGSLQAPIIIDTSDRPRAVILADGGWCYVKTAVVPVLFSAPHSVVISALRLRERNEAFIKCGTTTSHCMI</sequence>
<name>A0A7R9FLF7_9NEOP</name>
<protein>
    <submittedName>
        <fullName evidence="2">Uncharacterized protein</fullName>
    </submittedName>
</protein>
<feature type="transmembrane region" description="Helical" evidence="1">
    <location>
        <begin position="37"/>
        <end position="58"/>
    </location>
</feature>
<keyword evidence="1" id="KW-0812">Transmembrane</keyword>
<keyword evidence="1" id="KW-0472">Membrane</keyword>
<proteinExistence type="predicted"/>
<organism evidence="2">
    <name type="scientific">Timema tahoe</name>
    <dbReference type="NCBI Taxonomy" id="61484"/>
    <lineage>
        <taxon>Eukaryota</taxon>
        <taxon>Metazoa</taxon>
        <taxon>Ecdysozoa</taxon>
        <taxon>Arthropoda</taxon>
        <taxon>Hexapoda</taxon>
        <taxon>Insecta</taxon>
        <taxon>Pterygota</taxon>
        <taxon>Neoptera</taxon>
        <taxon>Polyneoptera</taxon>
        <taxon>Phasmatodea</taxon>
        <taxon>Timematodea</taxon>
        <taxon>Timematoidea</taxon>
        <taxon>Timematidae</taxon>
        <taxon>Timema</taxon>
    </lineage>
</organism>
<dbReference type="AlphaFoldDB" id="A0A7R9FLF7"/>
<gene>
    <name evidence="2" type="ORF">TTEB3V08_LOCUS3814</name>
</gene>
<evidence type="ECO:0000313" key="2">
    <source>
        <dbReference type="EMBL" id="CAD7455760.1"/>
    </source>
</evidence>
<dbReference type="EMBL" id="OE001025">
    <property type="protein sequence ID" value="CAD7455760.1"/>
    <property type="molecule type" value="Genomic_DNA"/>
</dbReference>
<keyword evidence="1" id="KW-1133">Transmembrane helix</keyword>
<reference evidence="2" key="1">
    <citation type="submission" date="2020-11" db="EMBL/GenBank/DDBJ databases">
        <authorList>
            <person name="Tran Van P."/>
        </authorList>
    </citation>
    <scope>NUCLEOTIDE SEQUENCE</scope>
</reference>
<accession>A0A7R9FLF7</accession>
<evidence type="ECO:0000256" key="1">
    <source>
        <dbReference type="SAM" id="Phobius"/>
    </source>
</evidence>
<feature type="transmembrane region" description="Helical" evidence="1">
    <location>
        <begin position="78"/>
        <end position="99"/>
    </location>
</feature>